<name>A0AAD5TQN7_9FUNG</name>
<keyword evidence="7" id="KW-0732">Signal</keyword>
<feature type="transmembrane region" description="Helical" evidence="6">
    <location>
        <begin position="369"/>
        <end position="388"/>
    </location>
</feature>
<dbReference type="PANTHER" id="PTHR32522:SF3">
    <property type="entry name" value="ABC3 TRANSPORTER PERMEASE PROTEIN DOMAIN-CONTAINING PROTEIN"/>
    <property type="match status" value="1"/>
</dbReference>
<reference evidence="9" key="1">
    <citation type="submission" date="2020-05" db="EMBL/GenBank/DDBJ databases">
        <title>Phylogenomic resolution of chytrid fungi.</title>
        <authorList>
            <person name="Stajich J.E."/>
            <person name="Amses K."/>
            <person name="Simmons R."/>
            <person name="Seto K."/>
            <person name="Myers J."/>
            <person name="Bonds A."/>
            <person name="Quandt C.A."/>
            <person name="Barry K."/>
            <person name="Liu P."/>
            <person name="Grigoriev I."/>
            <person name="Longcore J.E."/>
            <person name="James T.Y."/>
        </authorList>
    </citation>
    <scope>NUCLEOTIDE SEQUENCE</scope>
    <source>
        <strain evidence="9">JEL0379</strain>
    </source>
</reference>
<dbReference type="GO" id="GO:0005886">
    <property type="term" value="C:plasma membrane"/>
    <property type="evidence" value="ECO:0007669"/>
    <property type="project" value="UniProtKB-SubCell"/>
</dbReference>
<dbReference type="EMBL" id="JADGJQ010000010">
    <property type="protein sequence ID" value="KAJ3182008.1"/>
    <property type="molecule type" value="Genomic_DNA"/>
</dbReference>
<evidence type="ECO:0000256" key="3">
    <source>
        <dbReference type="ARBA" id="ARBA00022692"/>
    </source>
</evidence>
<sequence>MAITPLIFLSLAERISGETDLTAWADWNSGFYHLNYTKAASLLADNPDYTYSTPRMSRYGLSMYAAKSCSAWSSSAPTDVQFTYACGPSCIDSQCSLGTGVYAWLIDTDREREFQIGRAWSLPPVPKGGIYIGSLTARALKLNVGDYVILSDDAFMFGTLYSQVKASTIPTPGFQDVKDVNIPLVVKAIYQEDGSNKWPQWTETDYNVVLEFSTILEVAAPYYHPTYPQAFRDGLTAAGSNLAQYGEANQLIFVCGIPRTACYSDSNYGNIATRLLAWGSGIRFRLGFDEVDVGLDVLGTLKNVSTFSQFLSLITSIVVALFVGLSCFLIYNLLMVSVETKTFELGILRMIGQTRGGVIVMILMQAATYAIPAWAVGLMLAQLLFVIGKRFLENIANITISSRLTTNSIALATVLGIVVPAIAAILPIRQALSGNLRDALDKRHSKVKPVIITIERSGPGSLASILPNALTGLVLASVTFSIYYLVPKALVDNNLALLFNIFMALLLGMLLGMVMLSFNVQPMVEKIILTMLLILVFFENAAVHSLVAQNLVAHRMRNRKTATMFAFSLAFIIFLSVNLTVELDSMEFDKMQSVGAQIRIADANDPTGIGPLSVAQIEATLEAARPFVIDWSARSVANRLFDDGIQDTKLTNLGRIVTYGINIVAVTPNWFNIPEPDPNIFIVGESDPSQTGLSISEQLYTYKGQRSAAISTIMRQNLAIAQVGGHSNFSDAFLVQTTLSGSVKINTQYNVLEPASFLDQAPYTVMTKFPTSARTTALVSFPTLVDLSNGRINSVEDIPIQSIHVALDTSTPGYAGKLGELVDTLGDVVRGTGASVVSLKKEIDDIQSSRQLLSTIFNLATVLVMLITLFSLNGCMYTNITEQGKELGVLRALGVTKWGIFRVYTYEAFVLTSAAGVLGTLIGAAIGWSMAAQRSLMTQVPIGFPFPWSLAGIAILASLTCSVVSTTGPVYALVGKRTIVSILRE</sequence>
<feature type="transmembrane region" description="Helical" evidence="6">
    <location>
        <begin position="409"/>
        <end position="428"/>
    </location>
</feature>
<feature type="domain" description="ABC3 transporter permease C-terminal" evidence="8">
    <location>
        <begin position="317"/>
        <end position="435"/>
    </location>
</feature>
<evidence type="ECO:0000313" key="9">
    <source>
        <dbReference type="EMBL" id="KAJ3182008.1"/>
    </source>
</evidence>
<organism evidence="9 10">
    <name type="scientific">Geranomyces variabilis</name>
    <dbReference type="NCBI Taxonomy" id="109894"/>
    <lineage>
        <taxon>Eukaryota</taxon>
        <taxon>Fungi</taxon>
        <taxon>Fungi incertae sedis</taxon>
        <taxon>Chytridiomycota</taxon>
        <taxon>Chytridiomycota incertae sedis</taxon>
        <taxon>Chytridiomycetes</taxon>
        <taxon>Spizellomycetales</taxon>
        <taxon>Powellomycetaceae</taxon>
        <taxon>Geranomyces</taxon>
    </lineage>
</organism>
<evidence type="ECO:0000259" key="8">
    <source>
        <dbReference type="Pfam" id="PF02687"/>
    </source>
</evidence>
<evidence type="ECO:0000256" key="4">
    <source>
        <dbReference type="ARBA" id="ARBA00022989"/>
    </source>
</evidence>
<feature type="transmembrane region" description="Helical" evidence="6">
    <location>
        <begin position="564"/>
        <end position="581"/>
    </location>
</feature>
<evidence type="ECO:0000256" key="7">
    <source>
        <dbReference type="SAM" id="SignalP"/>
    </source>
</evidence>
<dbReference type="AlphaFoldDB" id="A0AAD5TQN7"/>
<evidence type="ECO:0000256" key="2">
    <source>
        <dbReference type="ARBA" id="ARBA00022475"/>
    </source>
</evidence>
<comment type="caution">
    <text evidence="9">The sequence shown here is derived from an EMBL/GenBank/DDBJ whole genome shotgun (WGS) entry which is preliminary data.</text>
</comment>
<evidence type="ECO:0000313" key="10">
    <source>
        <dbReference type="Proteomes" id="UP001212152"/>
    </source>
</evidence>
<keyword evidence="3 6" id="KW-0812">Transmembrane</keyword>
<feature type="signal peptide" evidence="7">
    <location>
        <begin position="1"/>
        <end position="17"/>
    </location>
</feature>
<feature type="transmembrane region" description="Helical" evidence="6">
    <location>
        <begin position="346"/>
        <end position="363"/>
    </location>
</feature>
<feature type="transmembrane region" description="Helical" evidence="6">
    <location>
        <begin position="527"/>
        <end position="552"/>
    </location>
</feature>
<evidence type="ECO:0000256" key="1">
    <source>
        <dbReference type="ARBA" id="ARBA00004651"/>
    </source>
</evidence>
<feature type="transmembrane region" description="Helical" evidence="6">
    <location>
        <begin position="948"/>
        <end position="974"/>
    </location>
</feature>
<feature type="transmembrane region" description="Helical" evidence="6">
    <location>
        <begin position="852"/>
        <end position="872"/>
    </location>
</feature>
<keyword evidence="4 6" id="KW-1133">Transmembrane helix</keyword>
<feature type="transmembrane region" description="Helical" evidence="6">
    <location>
        <begin position="908"/>
        <end position="928"/>
    </location>
</feature>
<keyword evidence="10" id="KW-1185">Reference proteome</keyword>
<evidence type="ECO:0000256" key="5">
    <source>
        <dbReference type="ARBA" id="ARBA00023136"/>
    </source>
</evidence>
<dbReference type="InterPro" id="IPR003838">
    <property type="entry name" value="ABC3_permease_C"/>
</dbReference>
<feature type="chain" id="PRO_5042253554" description="ABC3 transporter permease C-terminal domain-containing protein" evidence="7">
    <location>
        <begin position="18"/>
        <end position="985"/>
    </location>
</feature>
<dbReference type="Proteomes" id="UP001212152">
    <property type="component" value="Unassembled WGS sequence"/>
</dbReference>
<proteinExistence type="predicted"/>
<feature type="transmembrane region" description="Helical" evidence="6">
    <location>
        <begin position="310"/>
        <end position="334"/>
    </location>
</feature>
<keyword evidence="2" id="KW-1003">Cell membrane</keyword>
<keyword evidence="5 6" id="KW-0472">Membrane</keyword>
<feature type="transmembrane region" description="Helical" evidence="6">
    <location>
        <begin position="465"/>
        <end position="486"/>
    </location>
</feature>
<feature type="transmembrane region" description="Helical" evidence="6">
    <location>
        <begin position="495"/>
        <end position="515"/>
    </location>
</feature>
<evidence type="ECO:0000256" key="6">
    <source>
        <dbReference type="SAM" id="Phobius"/>
    </source>
</evidence>
<dbReference type="Pfam" id="PF02687">
    <property type="entry name" value="FtsX"/>
    <property type="match status" value="2"/>
</dbReference>
<feature type="domain" description="ABC3 transporter permease C-terminal" evidence="8">
    <location>
        <begin position="859"/>
        <end position="974"/>
    </location>
</feature>
<protein>
    <recommendedName>
        <fullName evidence="8">ABC3 transporter permease C-terminal domain-containing protein</fullName>
    </recommendedName>
</protein>
<gene>
    <name evidence="9" type="ORF">HDU87_000346</name>
</gene>
<dbReference type="PANTHER" id="PTHR32522">
    <property type="match status" value="1"/>
</dbReference>
<accession>A0AAD5TQN7</accession>
<comment type="subcellular location">
    <subcellularLocation>
        <location evidence="1">Cell membrane</location>
        <topology evidence="1">Multi-pass membrane protein</topology>
    </subcellularLocation>
</comment>